<accession>A0ABT1NC19</accession>
<organism evidence="5 6">
    <name type="scientific">Photobacterium pectinilyticum</name>
    <dbReference type="NCBI Taxonomy" id="2906793"/>
    <lineage>
        <taxon>Bacteria</taxon>
        <taxon>Pseudomonadati</taxon>
        <taxon>Pseudomonadota</taxon>
        <taxon>Gammaproteobacteria</taxon>
        <taxon>Vibrionales</taxon>
        <taxon>Vibrionaceae</taxon>
        <taxon>Photobacterium</taxon>
    </lineage>
</organism>
<name>A0ABT1NC19_9GAMM</name>
<keyword evidence="2" id="KW-0238">DNA-binding</keyword>
<feature type="domain" description="HTH araC/xylS-type" evidence="4">
    <location>
        <begin position="166"/>
        <end position="264"/>
    </location>
</feature>
<gene>
    <name evidence="5" type="ORF">NHN17_22810</name>
</gene>
<dbReference type="InterPro" id="IPR050204">
    <property type="entry name" value="AraC_XylS_family_regulators"/>
</dbReference>
<dbReference type="InterPro" id="IPR009057">
    <property type="entry name" value="Homeodomain-like_sf"/>
</dbReference>
<protein>
    <submittedName>
        <fullName evidence="5">AraC family transcriptional regulator</fullName>
    </submittedName>
</protein>
<dbReference type="InterPro" id="IPR046532">
    <property type="entry name" value="DUF6597"/>
</dbReference>
<evidence type="ECO:0000256" key="3">
    <source>
        <dbReference type="ARBA" id="ARBA00023163"/>
    </source>
</evidence>
<dbReference type="Proteomes" id="UP001524460">
    <property type="component" value="Unassembled WGS sequence"/>
</dbReference>
<evidence type="ECO:0000256" key="1">
    <source>
        <dbReference type="ARBA" id="ARBA00023015"/>
    </source>
</evidence>
<dbReference type="SUPFAM" id="SSF46689">
    <property type="entry name" value="Homeodomain-like"/>
    <property type="match status" value="1"/>
</dbReference>
<reference evidence="5 6" key="1">
    <citation type="submission" date="2022-07" db="EMBL/GenBank/DDBJ databases">
        <title>Photobacterium pectinilyticum sp. nov., a marine bacterium isolated from surface seawater of Qingdao offshore.</title>
        <authorList>
            <person name="Wang X."/>
        </authorList>
    </citation>
    <scope>NUCLEOTIDE SEQUENCE [LARGE SCALE GENOMIC DNA]</scope>
    <source>
        <strain evidence="5 6">ZSDE20</strain>
    </source>
</reference>
<dbReference type="PANTHER" id="PTHR46796">
    <property type="entry name" value="HTH-TYPE TRANSCRIPTIONAL ACTIVATOR RHAS-RELATED"/>
    <property type="match status" value="1"/>
</dbReference>
<evidence type="ECO:0000256" key="2">
    <source>
        <dbReference type="ARBA" id="ARBA00023125"/>
    </source>
</evidence>
<sequence>MSGTALLSNISGIHSKQPFFVLNSEHFHTHLAPDNPEVSHFYSFKAGSSQESTIAIPDGCIDIMFDCDAGSPIGQVCGTRLEASATKFKPGHRYFGFRFVPGVLPDFLALSAQDLIDHEVNLAEVMTDYDFLLDQVMDSGSFSQQVVGVSQFLKSKPQRETTRLSDQIIAKIRQHKGNIQVQELERLSGYTSRTLQRIFKNDIGLTPKGFSRAIRCQCAVYDINHNDELVFSELAADLGFSDQSHFLKEFKKLVKATPQEYLNRVKQKTYLERIQCH</sequence>
<evidence type="ECO:0000313" key="5">
    <source>
        <dbReference type="EMBL" id="MCQ1060879.1"/>
    </source>
</evidence>
<proteinExistence type="predicted"/>
<dbReference type="Pfam" id="PF12833">
    <property type="entry name" value="HTH_18"/>
    <property type="match status" value="1"/>
</dbReference>
<dbReference type="SMART" id="SM00342">
    <property type="entry name" value="HTH_ARAC"/>
    <property type="match status" value="1"/>
</dbReference>
<dbReference type="PROSITE" id="PS01124">
    <property type="entry name" value="HTH_ARAC_FAMILY_2"/>
    <property type="match status" value="1"/>
</dbReference>
<dbReference type="InterPro" id="IPR018060">
    <property type="entry name" value="HTH_AraC"/>
</dbReference>
<dbReference type="Gene3D" id="1.10.10.60">
    <property type="entry name" value="Homeodomain-like"/>
    <property type="match status" value="1"/>
</dbReference>
<keyword evidence="3" id="KW-0804">Transcription</keyword>
<evidence type="ECO:0000313" key="6">
    <source>
        <dbReference type="Proteomes" id="UP001524460"/>
    </source>
</evidence>
<keyword evidence="1" id="KW-0805">Transcription regulation</keyword>
<comment type="caution">
    <text evidence="5">The sequence shown here is derived from an EMBL/GenBank/DDBJ whole genome shotgun (WGS) entry which is preliminary data.</text>
</comment>
<dbReference type="EMBL" id="JANEYT010000094">
    <property type="protein sequence ID" value="MCQ1060879.1"/>
    <property type="molecule type" value="Genomic_DNA"/>
</dbReference>
<dbReference type="Pfam" id="PF20240">
    <property type="entry name" value="DUF6597"/>
    <property type="match status" value="1"/>
</dbReference>
<keyword evidence="6" id="KW-1185">Reference proteome</keyword>
<dbReference type="RefSeq" id="WP_255044975.1">
    <property type="nucleotide sequence ID" value="NZ_JANEYT010000094.1"/>
</dbReference>
<evidence type="ECO:0000259" key="4">
    <source>
        <dbReference type="PROSITE" id="PS01124"/>
    </source>
</evidence>